<dbReference type="Gene3D" id="3.40.1280.10">
    <property type="match status" value="1"/>
</dbReference>
<keyword evidence="7" id="KW-1185">Reference proteome</keyword>
<comment type="caution">
    <text evidence="6">The sequence shown here is derived from an EMBL/GenBank/DDBJ whole genome shotgun (WGS) entry which is preliminary data.</text>
</comment>
<comment type="catalytic activity">
    <reaction evidence="5">
        <text>pseudouridine(1915) in 23S rRNA + S-adenosyl-L-methionine = N(3)-methylpseudouridine(1915) in 23S rRNA + S-adenosyl-L-homocysteine + H(+)</text>
        <dbReference type="Rhea" id="RHEA:42752"/>
        <dbReference type="Rhea" id="RHEA-COMP:10221"/>
        <dbReference type="Rhea" id="RHEA-COMP:10222"/>
        <dbReference type="ChEBI" id="CHEBI:15378"/>
        <dbReference type="ChEBI" id="CHEBI:57856"/>
        <dbReference type="ChEBI" id="CHEBI:59789"/>
        <dbReference type="ChEBI" id="CHEBI:65314"/>
        <dbReference type="ChEBI" id="CHEBI:74486"/>
        <dbReference type="EC" id="2.1.1.177"/>
    </reaction>
</comment>
<comment type="subcellular location">
    <subcellularLocation>
        <location evidence="5">Cytoplasm</location>
    </subcellularLocation>
</comment>
<dbReference type="HAMAP" id="MF_00658">
    <property type="entry name" value="23SrRNA_methyltr_H"/>
    <property type="match status" value="1"/>
</dbReference>
<dbReference type="Proteomes" id="UP000435649">
    <property type="component" value="Unassembled WGS sequence"/>
</dbReference>
<comment type="function">
    <text evidence="5">Specifically methylates the pseudouridine at position 1915 (m3Psi1915) in 23S rRNA.</text>
</comment>
<feature type="binding site" evidence="5">
    <location>
        <position position="65"/>
    </location>
    <ligand>
        <name>S-adenosyl-L-methionine</name>
        <dbReference type="ChEBI" id="CHEBI:59789"/>
    </ligand>
</feature>
<sequence length="145" mass="16241">MLIKLVLVGRLKDRAMQARCDEFAKWLSPYAKLEVVELPDSTVAKEGLAILKSLGRERNAAVVVLSEEGREFTSVQFAEKLGSCDRKIVFVIGGPYGLAPEVKQRADLLWSLSKLTFTHELARLLLFEQLFRATNILHGGSYHNP</sequence>
<dbReference type="RefSeq" id="WP_154418201.1">
    <property type="nucleotide sequence ID" value="NZ_CALXOB010000043.1"/>
</dbReference>
<keyword evidence="5" id="KW-0963">Cytoplasm</keyword>
<organism evidence="6 7">
    <name type="scientific">Victivallis lenta</name>
    <dbReference type="NCBI Taxonomy" id="2606640"/>
    <lineage>
        <taxon>Bacteria</taxon>
        <taxon>Pseudomonadati</taxon>
        <taxon>Lentisphaerota</taxon>
        <taxon>Lentisphaeria</taxon>
        <taxon>Victivallales</taxon>
        <taxon>Victivallaceae</taxon>
        <taxon>Victivallis</taxon>
    </lineage>
</organism>
<keyword evidence="5" id="KW-0698">rRNA processing</keyword>
<dbReference type="PIRSF" id="PIRSF004505">
    <property type="entry name" value="MT_bac"/>
    <property type="match status" value="1"/>
</dbReference>
<dbReference type="GO" id="GO:0070038">
    <property type="term" value="F:rRNA (pseudouridine-N3-)-methyltransferase activity"/>
    <property type="evidence" value="ECO:0007669"/>
    <property type="project" value="UniProtKB-UniRule"/>
</dbReference>
<gene>
    <name evidence="5" type="primary">rlmH</name>
    <name evidence="6" type="ORF">FYJ85_09735</name>
</gene>
<dbReference type="CDD" id="cd18081">
    <property type="entry name" value="RlmH-like"/>
    <property type="match status" value="1"/>
</dbReference>
<comment type="similarity">
    <text evidence="4 5">Belongs to the RNA methyltransferase RlmH family.</text>
</comment>
<accession>A0A844G3X1</accession>
<comment type="subunit">
    <text evidence="5">Homodimer.</text>
</comment>
<proteinExistence type="inferred from homology"/>
<dbReference type="InterPro" id="IPR003742">
    <property type="entry name" value="RlmH-like"/>
</dbReference>
<dbReference type="PANTHER" id="PTHR33603:SF1">
    <property type="entry name" value="RIBOSOMAL RNA LARGE SUBUNIT METHYLTRANSFERASE H"/>
    <property type="match status" value="1"/>
</dbReference>
<dbReference type="EC" id="2.1.1.177" evidence="5"/>
<evidence type="ECO:0000256" key="2">
    <source>
        <dbReference type="ARBA" id="ARBA00022679"/>
    </source>
</evidence>
<name>A0A844G3X1_9BACT</name>
<feature type="binding site" evidence="5">
    <location>
        <position position="93"/>
    </location>
    <ligand>
        <name>S-adenosyl-L-methionine</name>
        <dbReference type="ChEBI" id="CHEBI:59789"/>
    </ligand>
</feature>
<protein>
    <recommendedName>
        <fullName evidence="5">Ribosomal RNA large subunit methyltransferase H</fullName>
        <ecNumber evidence="5">2.1.1.177</ecNumber>
    </recommendedName>
    <alternativeName>
        <fullName evidence="5">23S rRNA (pseudouridine1915-N3)-methyltransferase</fullName>
    </alternativeName>
    <alternativeName>
        <fullName evidence="5">23S rRNA m3Psi1915 methyltransferase</fullName>
    </alternativeName>
    <alternativeName>
        <fullName evidence="5">rRNA (pseudouridine-N3-)-methyltransferase RlmH</fullName>
    </alternativeName>
</protein>
<keyword evidence="1 5" id="KW-0489">Methyltransferase</keyword>
<evidence type="ECO:0000256" key="3">
    <source>
        <dbReference type="ARBA" id="ARBA00022691"/>
    </source>
</evidence>
<evidence type="ECO:0000256" key="4">
    <source>
        <dbReference type="ARBA" id="ARBA00038303"/>
    </source>
</evidence>
<dbReference type="InterPro" id="IPR029026">
    <property type="entry name" value="tRNA_m1G_MTases_N"/>
</dbReference>
<evidence type="ECO:0000313" key="7">
    <source>
        <dbReference type="Proteomes" id="UP000435649"/>
    </source>
</evidence>
<keyword evidence="3 5" id="KW-0949">S-adenosyl-L-methionine</keyword>
<dbReference type="AlphaFoldDB" id="A0A844G3X1"/>
<dbReference type="Pfam" id="PF02590">
    <property type="entry name" value="SPOUT_MTase"/>
    <property type="match status" value="1"/>
</dbReference>
<keyword evidence="2 5" id="KW-0808">Transferase</keyword>
<evidence type="ECO:0000256" key="1">
    <source>
        <dbReference type="ARBA" id="ARBA00022603"/>
    </source>
</evidence>
<dbReference type="SUPFAM" id="SSF75217">
    <property type="entry name" value="alpha/beta knot"/>
    <property type="match status" value="1"/>
</dbReference>
<dbReference type="EMBL" id="VUNS01000009">
    <property type="protein sequence ID" value="MST97321.1"/>
    <property type="molecule type" value="Genomic_DNA"/>
</dbReference>
<evidence type="ECO:0000256" key="5">
    <source>
        <dbReference type="HAMAP-Rule" id="MF_00658"/>
    </source>
</evidence>
<dbReference type="InterPro" id="IPR029028">
    <property type="entry name" value="Alpha/beta_knot_MTases"/>
</dbReference>
<dbReference type="GO" id="GO:0005737">
    <property type="term" value="C:cytoplasm"/>
    <property type="evidence" value="ECO:0007669"/>
    <property type="project" value="UniProtKB-SubCell"/>
</dbReference>
<reference evidence="6 7" key="1">
    <citation type="submission" date="2019-08" db="EMBL/GenBank/DDBJ databases">
        <title>In-depth cultivation of the pig gut microbiome towards novel bacterial diversity and tailored functional studies.</title>
        <authorList>
            <person name="Wylensek D."/>
            <person name="Hitch T.C.A."/>
            <person name="Clavel T."/>
        </authorList>
    </citation>
    <scope>NUCLEOTIDE SEQUENCE [LARGE SCALE GENOMIC DNA]</scope>
    <source>
        <strain evidence="6 7">BBE-744-WT-12</strain>
    </source>
</reference>
<feature type="binding site" evidence="5">
    <location>
        <begin position="112"/>
        <end position="117"/>
    </location>
    <ligand>
        <name>S-adenosyl-L-methionine</name>
        <dbReference type="ChEBI" id="CHEBI:59789"/>
    </ligand>
</feature>
<evidence type="ECO:0000313" key="6">
    <source>
        <dbReference type="EMBL" id="MST97321.1"/>
    </source>
</evidence>
<dbReference type="PANTHER" id="PTHR33603">
    <property type="entry name" value="METHYLTRANSFERASE"/>
    <property type="match status" value="1"/>
</dbReference>